<dbReference type="AlphaFoldDB" id="A0A0D1KX47"/>
<sequence length="86" mass="10181">MKIRVNATIITDVEALKADKDLNHFKDYATCETFVVDADNYLKANEEISELLKGWDWWCIWSTRPLSKKDNQVFTLYNDDLYNLCR</sequence>
<protein>
    <submittedName>
        <fullName evidence="1">Uncharacterized protein</fullName>
    </submittedName>
</protein>
<dbReference type="RefSeq" id="WP_003240400.1">
    <property type="nucleotide sequence ID" value="NZ_BAABSX010000002.1"/>
</dbReference>
<organism evidence="1 2">
    <name type="scientific">Bacillus subtilis</name>
    <dbReference type="NCBI Taxonomy" id="1423"/>
    <lineage>
        <taxon>Bacteria</taxon>
        <taxon>Bacillati</taxon>
        <taxon>Bacillota</taxon>
        <taxon>Bacilli</taxon>
        <taxon>Bacillales</taxon>
        <taxon>Bacillaceae</taxon>
        <taxon>Bacillus</taxon>
    </lineage>
</organism>
<dbReference type="Proteomes" id="UP000032247">
    <property type="component" value="Unassembled WGS sequence"/>
</dbReference>
<name>A0A0D1KX47_BACIU</name>
<evidence type="ECO:0000313" key="1">
    <source>
        <dbReference type="EMBL" id="KIU10777.1"/>
    </source>
</evidence>
<accession>A0A0D1KX47</accession>
<evidence type="ECO:0000313" key="2">
    <source>
        <dbReference type="Proteomes" id="UP000032247"/>
    </source>
</evidence>
<dbReference type="EMBL" id="JXBC01000004">
    <property type="protein sequence ID" value="KIU10777.1"/>
    <property type="molecule type" value="Genomic_DNA"/>
</dbReference>
<comment type="caution">
    <text evidence="1">The sequence shown here is derived from an EMBL/GenBank/DDBJ whole genome shotgun (WGS) entry which is preliminary data.</text>
</comment>
<gene>
    <name evidence="1" type="ORF">SC09_Contig25orf00613</name>
</gene>
<dbReference type="PATRIC" id="fig|1423.173.peg.2887"/>
<proteinExistence type="predicted"/>
<reference evidence="1 2" key="1">
    <citation type="submission" date="2014-12" db="EMBL/GenBank/DDBJ databases">
        <title>Comparative genome analysis of Bacillus coagulans HM-08, Clostridium butyricum HM-68, Bacillus subtilis HM-66 and Bacillus licheniformis BL-09.</title>
        <authorList>
            <person name="Zhang H."/>
        </authorList>
    </citation>
    <scope>NUCLEOTIDE SEQUENCE [LARGE SCALE GENOMIC DNA]</scope>
    <source>
        <strain evidence="1 2">HM-66</strain>
    </source>
</reference>